<dbReference type="Gene3D" id="3.40.50.1820">
    <property type="entry name" value="alpha/beta hydrolase"/>
    <property type="match status" value="1"/>
</dbReference>
<accession>A0AAX2R9X0</accession>
<feature type="domain" description="Serine aminopeptidase S33" evidence="1">
    <location>
        <begin position="29"/>
        <end position="271"/>
    </location>
</feature>
<gene>
    <name evidence="2" type="ORF">E3D37_43110</name>
</gene>
<dbReference type="InterPro" id="IPR029058">
    <property type="entry name" value="AB_hydrolase_fold"/>
</dbReference>
<keyword evidence="2" id="KW-0378">Hydrolase</keyword>
<dbReference type="InterPro" id="IPR022742">
    <property type="entry name" value="Hydrolase_4"/>
</dbReference>
<dbReference type="GO" id="GO:0016787">
    <property type="term" value="F:hydrolase activity"/>
    <property type="evidence" value="ECO:0007669"/>
    <property type="project" value="UniProtKB-KW"/>
</dbReference>
<dbReference type="Pfam" id="PF12146">
    <property type="entry name" value="Hydrolase_4"/>
    <property type="match status" value="1"/>
</dbReference>
<dbReference type="PANTHER" id="PTHR11614">
    <property type="entry name" value="PHOSPHOLIPASE-RELATED"/>
    <property type="match status" value="1"/>
</dbReference>
<name>A0AAX2R9X0_BURCE</name>
<reference evidence="2 3" key="1">
    <citation type="submission" date="2019-03" db="EMBL/GenBank/DDBJ databases">
        <title>Burkholderia cepacia outbreak.</title>
        <authorList>
            <person name="Farzana R."/>
            <person name="Walsh T.R."/>
        </authorList>
    </citation>
    <scope>NUCLEOTIDE SEQUENCE [LARGE SCALE GENOMIC DNA]</scope>
    <source>
        <strain evidence="3">d13</strain>
    </source>
</reference>
<dbReference type="Proteomes" id="UP000298234">
    <property type="component" value="Unassembled WGS sequence"/>
</dbReference>
<dbReference type="RefSeq" id="WP_124469830.1">
    <property type="nucleotide sequence ID" value="NZ_QTRI01000035.1"/>
</dbReference>
<dbReference type="InterPro" id="IPR051044">
    <property type="entry name" value="MAG_DAG_Lipase"/>
</dbReference>
<evidence type="ECO:0000313" key="3">
    <source>
        <dbReference type="Proteomes" id="UP000298234"/>
    </source>
</evidence>
<sequence>MTTTESTFRIDAAGGHRIEAFRWQGALPVRGVVQIVHGMAEHSRRYRHVAQALVNEGYVVYATEHRGHGQAALDDGTLGDFGPGGFNALVDDMATVSRHLRERHPGVPLVMLAHSMGSFAAQIYLLDHSALLDGLALSGTSALELLDPRRSGWTLETANAAIAAPDTVVDWLSREPAVPAAYLADPLCGFALTEASLFSIFDHGLRTSDPAQFERVPKQLPLYLFTGDQDSVNGYLAWFDPLVARLRQVGFRDLSTHVYGGARHEVLKETNRDEVIANLIAWVTRVTG</sequence>
<organism evidence="2 3">
    <name type="scientific">Burkholderia cepacia</name>
    <name type="common">Pseudomonas cepacia</name>
    <dbReference type="NCBI Taxonomy" id="292"/>
    <lineage>
        <taxon>Bacteria</taxon>
        <taxon>Pseudomonadati</taxon>
        <taxon>Pseudomonadota</taxon>
        <taxon>Betaproteobacteria</taxon>
        <taxon>Burkholderiales</taxon>
        <taxon>Burkholderiaceae</taxon>
        <taxon>Burkholderia</taxon>
        <taxon>Burkholderia cepacia complex</taxon>
    </lineage>
</organism>
<dbReference type="AlphaFoldDB" id="A0AAX2R9X0"/>
<dbReference type="SUPFAM" id="SSF53474">
    <property type="entry name" value="alpha/beta-Hydrolases"/>
    <property type="match status" value="1"/>
</dbReference>
<dbReference type="EMBL" id="SNSQ01000101">
    <property type="protein sequence ID" value="TEU32368.1"/>
    <property type="molecule type" value="Genomic_DNA"/>
</dbReference>
<evidence type="ECO:0000313" key="2">
    <source>
        <dbReference type="EMBL" id="TEU32368.1"/>
    </source>
</evidence>
<protein>
    <submittedName>
        <fullName evidence="2">Alpha/beta fold hydrolase</fullName>
    </submittedName>
</protein>
<proteinExistence type="predicted"/>
<evidence type="ECO:0000259" key="1">
    <source>
        <dbReference type="Pfam" id="PF12146"/>
    </source>
</evidence>
<comment type="caution">
    <text evidence="2">The sequence shown here is derived from an EMBL/GenBank/DDBJ whole genome shotgun (WGS) entry which is preliminary data.</text>
</comment>